<dbReference type="EMBL" id="AWSO01001580">
    <property type="protein sequence ID" value="ESK83324.1"/>
    <property type="molecule type" value="Genomic_DNA"/>
</dbReference>
<evidence type="ECO:0000313" key="1">
    <source>
        <dbReference type="EMBL" id="ESK83324.1"/>
    </source>
</evidence>
<gene>
    <name evidence="1" type="ORF">Moror_8797</name>
</gene>
<protein>
    <submittedName>
        <fullName evidence="1">Uncharacterized protein</fullName>
    </submittedName>
</protein>
<name>V2XV89_MONRO</name>
<keyword evidence="2" id="KW-1185">Reference proteome</keyword>
<dbReference type="HOGENOM" id="CLU_399596_0_0_1"/>
<sequence>MSLPLTPQAPVATNAIPLLMDSIPMSPSERTPAEQPAVLSTDLNVLSNASRNQKSQGIELNVDMAGTETAPLTKCHVSNGANALEGQNMVSLSSASGGPANTSSQGSPLKSARAIKGFLFWHQGNLKKKKGDLELSKLFQNLHTQLLPHKCQLTHFLMMHPKYKENIKNRSTETLTKDRLKSCKKAAKALIKELESEGKLEAVIQERDQEHADVMEVWKSQAQEQVDSCHASIGSVIQPILNWLHEETGLYFILLAGEDVDGKGNFNSIVATSYPDKYVPIDKFHIADFKSIVQVFYRWLQMVCKNRDGIVQEIAFDLQNEHTISSAIQKTPSTSTSVQSSTSILMTATSSNLPSTKSAIKKGTTKKGKGTLVDWAKRGRKDSKMKAGNYNKQQGVNMAENAQLLKALIACYPDISVNKKGLPMFLPLLKMEQEKATWAAKTAATKAKCKAEKLAVSATPQNNEPLQCSSRKKNVVQTYREKLEDVGTEINDSSHPNAMNMAINVNAAQATSDSDRSSAVGSTALGEQCALDDNGNLKDLKDIVWFHNPDDKEPILRWDNIPVPSTAANTMEGQVGLQEMTEDRQGIMQLSTLDSGKLPGPSDIPSETCIVPSLNSSCHLPTSYGSSPLLVPLCAGFNPLSTLTTYIAVAISTNFNSRTYTTTHITVTILHCKILYQSGITSLEARLAL</sequence>
<dbReference type="AlphaFoldDB" id="V2XV89"/>
<comment type="caution">
    <text evidence="1">The sequence shown here is derived from an EMBL/GenBank/DDBJ whole genome shotgun (WGS) entry which is preliminary data.</text>
</comment>
<accession>V2XV89</accession>
<evidence type="ECO:0000313" key="2">
    <source>
        <dbReference type="Proteomes" id="UP000017559"/>
    </source>
</evidence>
<reference evidence="1 2" key="1">
    <citation type="journal article" date="2014" name="BMC Genomics">
        <title>Genome and secretome analysis of the hemibiotrophic fungal pathogen, Moniliophthora roreri, which causes frosty pod rot disease of cacao: mechanisms of the biotrophic and necrotrophic phases.</title>
        <authorList>
            <person name="Meinhardt L.W."/>
            <person name="Costa G.G.L."/>
            <person name="Thomazella D.P.T."/>
            <person name="Teixeira P.J.P.L."/>
            <person name="Carazzolle M.F."/>
            <person name="Schuster S.C."/>
            <person name="Carlson J.E."/>
            <person name="Guiltinan M.J."/>
            <person name="Mieczkowski P."/>
            <person name="Farmer A."/>
            <person name="Ramaraj T."/>
            <person name="Crozier J."/>
            <person name="Davis R.E."/>
            <person name="Shao J."/>
            <person name="Melnick R.L."/>
            <person name="Pereira G.A.G."/>
            <person name="Bailey B.A."/>
        </authorList>
    </citation>
    <scope>NUCLEOTIDE SEQUENCE [LARGE SCALE GENOMIC DNA]</scope>
    <source>
        <strain evidence="1 2">MCA 2997</strain>
    </source>
</reference>
<dbReference type="OrthoDB" id="10592543at2759"/>
<proteinExistence type="predicted"/>
<dbReference type="Proteomes" id="UP000017559">
    <property type="component" value="Unassembled WGS sequence"/>
</dbReference>
<organism evidence="1 2">
    <name type="scientific">Moniliophthora roreri (strain MCA 2997)</name>
    <name type="common">Cocoa frosty pod rot fungus</name>
    <name type="synonym">Crinipellis roreri</name>
    <dbReference type="NCBI Taxonomy" id="1381753"/>
    <lineage>
        <taxon>Eukaryota</taxon>
        <taxon>Fungi</taxon>
        <taxon>Dikarya</taxon>
        <taxon>Basidiomycota</taxon>
        <taxon>Agaricomycotina</taxon>
        <taxon>Agaricomycetes</taxon>
        <taxon>Agaricomycetidae</taxon>
        <taxon>Agaricales</taxon>
        <taxon>Marasmiineae</taxon>
        <taxon>Marasmiaceae</taxon>
        <taxon>Moniliophthora</taxon>
    </lineage>
</organism>
<dbReference type="KEGG" id="mrr:Moror_8797"/>